<dbReference type="EMBL" id="JBAWKS010000001">
    <property type="protein sequence ID" value="MEI4549928.1"/>
    <property type="molecule type" value="Genomic_DNA"/>
</dbReference>
<proteinExistence type="predicted"/>
<gene>
    <name evidence="2" type="ORF">WAE96_09590</name>
</gene>
<protein>
    <submittedName>
        <fullName evidence="2">Uncharacterized protein</fullName>
    </submittedName>
</protein>
<evidence type="ECO:0000256" key="1">
    <source>
        <dbReference type="SAM" id="Phobius"/>
    </source>
</evidence>
<evidence type="ECO:0000313" key="2">
    <source>
        <dbReference type="EMBL" id="MEI4549928.1"/>
    </source>
</evidence>
<reference evidence="2 3" key="1">
    <citation type="submission" date="2023-12" db="EMBL/GenBank/DDBJ databases">
        <title>Friends and Foes: Symbiotic and Algicidal bacterial influence on Karenia brevis blooms.</title>
        <authorList>
            <person name="Fei C."/>
            <person name="Mohamed A.R."/>
            <person name="Booker A."/>
            <person name="Arshad M."/>
            <person name="Klass S."/>
            <person name="Ahn S."/>
            <person name="Gilbert P.M."/>
            <person name="Heil C.A."/>
            <person name="Martinez J.M."/>
            <person name="Amin S.A."/>
        </authorList>
    </citation>
    <scope>NUCLEOTIDE SEQUENCE [LARGE SCALE GENOMIC DNA]</scope>
    <source>
        <strain evidence="2 3">CE15</strain>
    </source>
</reference>
<comment type="caution">
    <text evidence="2">The sequence shown here is derived from an EMBL/GenBank/DDBJ whole genome shotgun (WGS) entry which is preliminary data.</text>
</comment>
<keyword evidence="3" id="KW-1185">Reference proteome</keyword>
<organism evidence="2 3">
    <name type="scientific">Pseudoalteromonas spongiae</name>
    <dbReference type="NCBI Taxonomy" id="298657"/>
    <lineage>
        <taxon>Bacteria</taxon>
        <taxon>Pseudomonadati</taxon>
        <taxon>Pseudomonadota</taxon>
        <taxon>Gammaproteobacteria</taxon>
        <taxon>Alteromonadales</taxon>
        <taxon>Pseudoalteromonadaceae</taxon>
        <taxon>Pseudoalteromonas</taxon>
    </lineage>
</organism>
<name>A0ABU8EUN6_9GAMM</name>
<keyword evidence="1" id="KW-0812">Transmembrane</keyword>
<evidence type="ECO:0000313" key="3">
    <source>
        <dbReference type="Proteomes" id="UP001382455"/>
    </source>
</evidence>
<dbReference type="RefSeq" id="WP_336435296.1">
    <property type="nucleotide sequence ID" value="NZ_JBAWKS010000001.1"/>
</dbReference>
<keyword evidence="1" id="KW-1133">Transmembrane helix</keyword>
<dbReference type="Proteomes" id="UP001382455">
    <property type="component" value="Unassembled WGS sequence"/>
</dbReference>
<keyword evidence="1" id="KW-0472">Membrane</keyword>
<sequence length="249" mass="29132">MFNRKEVKEIILKKWIFPDFSNKLTWLVGGAGVTILLTPTPLKQLFYNWLVDTFNLNSGEHYTLAELQSSTADYWLGFGVILLALIHNIGYRFFIYKENKLAHIEKQELIEVDKRLFTEFLELLPSDGLDVKLLEEHDFGNSHHGKEVKALDTFVHTWNNAQKQFLDTELEQKRSNFITKSRHFIYTLANRSYAIGNGDIFSCVPDAYRNAWDWPPHVDEQIRELNDLGTELFDLHRDLILTARQKLKC</sequence>
<feature type="transmembrane region" description="Helical" evidence="1">
    <location>
        <begin position="20"/>
        <end position="38"/>
    </location>
</feature>
<feature type="transmembrane region" description="Helical" evidence="1">
    <location>
        <begin position="74"/>
        <end position="94"/>
    </location>
</feature>
<accession>A0ABU8EUN6</accession>